<dbReference type="Proteomes" id="UP000193648">
    <property type="component" value="Unassembled WGS sequence"/>
</dbReference>
<feature type="compositionally biased region" description="Basic and acidic residues" evidence="1">
    <location>
        <begin position="251"/>
        <end position="274"/>
    </location>
</feature>
<dbReference type="EMBL" id="MCFF01000005">
    <property type="protein sequence ID" value="ORZ26947.1"/>
    <property type="molecule type" value="Genomic_DNA"/>
</dbReference>
<organism evidence="2 3">
    <name type="scientific">Lobosporangium transversale</name>
    <dbReference type="NCBI Taxonomy" id="64571"/>
    <lineage>
        <taxon>Eukaryota</taxon>
        <taxon>Fungi</taxon>
        <taxon>Fungi incertae sedis</taxon>
        <taxon>Mucoromycota</taxon>
        <taxon>Mortierellomycotina</taxon>
        <taxon>Mortierellomycetes</taxon>
        <taxon>Mortierellales</taxon>
        <taxon>Mortierellaceae</taxon>
        <taxon>Lobosporangium</taxon>
    </lineage>
</organism>
<sequence length="392" mass="43333">MVMGQAKRIVLQSHSLFSTYSSATTIKTTPVATLQTRWCLQKDLNSMISSQKRRLTTSTPTHNSKQNSTGTNNNRTPLQRMSRTEDHVSQLKITRLNSPKAGDTVPSTATATSSSSSSSTSASSSISFNRRLEFLSGGRTVAPRSRSYPISSEAAIPITKVSKTQSAKNGVLKKYKPGFMAGDFICPQCGSHNFRPPEYSPIRHALQRKQFRQQLNEESASSTVSSTVPSTAPLDNLGDNVVQDASSKAQAKKEEEKQDPLRQSQHHDYHHRLDTQPQPQPLKTRAQSPLGAKAHCFECGFETSYNLPMAAANDDKSSYSTNDSPSSSSSFKRPKTLTEQTIHLRNDIRLAKPRDYVCPQCLTVNFYNRLNCIGCGTFAPWIREKVEAGVRD</sequence>
<feature type="compositionally biased region" description="Low complexity" evidence="1">
    <location>
        <begin position="107"/>
        <end position="123"/>
    </location>
</feature>
<feature type="compositionally biased region" description="Low complexity" evidence="1">
    <location>
        <begin position="318"/>
        <end position="330"/>
    </location>
</feature>
<keyword evidence="3" id="KW-1185">Reference proteome</keyword>
<protein>
    <recommendedName>
        <fullName evidence="4">RanBP2-type domain-containing protein</fullName>
    </recommendedName>
</protein>
<dbReference type="InParanoid" id="A0A1Y2GXE0"/>
<feature type="region of interest" description="Disordered" evidence="1">
    <location>
        <begin position="50"/>
        <end position="123"/>
    </location>
</feature>
<feature type="compositionally biased region" description="Polar residues" evidence="1">
    <location>
        <begin position="50"/>
        <end position="81"/>
    </location>
</feature>
<evidence type="ECO:0008006" key="4">
    <source>
        <dbReference type="Google" id="ProtNLM"/>
    </source>
</evidence>
<comment type="caution">
    <text evidence="2">The sequence shown here is derived from an EMBL/GenBank/DDBJ whole genome shotgun (WGS) entry which is preliminary data.</text>
</comment>
<feature type="compositionally biased region" description="Low complexity" evidence="1">
    <location>
        <begin position="219"/>
        <end position="233"/>
    </location>
</feature>
<evidence type="ECO:0000313" key="3">
    <source>
        <dbReference type="Proteomes" id="UP000193648"/>
    </source>
</evidence>
<evidence type="ECO:0000256" key="1">
    <source>
        <dbReference type="SAM" id="MobiDB-lite"/>
    </source>
</evidence>
<feature type="region of interest" description="Disordered" evidence="1">
    <location>
        <begin position="314"/>
        <end position="335"/>
    </location>
</feature>
<evidence type="ECO:0000313" key="2">
    <source>
        <dbReference type="EMBL" id="ORZ26947.1"/>
    </source>
</evidence>
<gene>
    <name evidence="2" type="ORF">BCR41DRAFT_347110</name>
</gene>
<feature type="region of interest" description="Disordered" evidence="1">
    <location>
        <begin position="212"/>
        <end position="287"/>
    </location>
</feature>
<dbReference type="GeneID" id="33564875"/>
<proteinExistence type="predicted"/>
<dbReference type="OrthoDB" id="2447173at2759"/>
<accession>A0A1Y2GXE0</accession>
<name>A0A1Y2GXE0_9FUNG</name>
<reference evidence="2 3" key="1">
    <citation type="submission" date="2016-07" db="EMBL/GenBank/DDBJ databases">
        <title>Pervasive Adenine N6-methylation of Active Genes in Fungi.</title>
        <authorList>
            <consortium name="DOE Joint Genome Institute"/>
            <person name="Mondo S.J."/>
            <person name="Dannebaum R.O."/>
            <person name="Kuo R.C."/>
            <person name="Labutti K."/>
            <person name="Haridas S."/>
            <person name="Kuo A."/>
            <person name="Salamov A."/>
            <person name="Ahrendt S.R."/>
            <person name="Lipzen A."/>
            <person name="Sullivan W."/>
            <person name="Andreopoulos W.B."/>
            <person name="Clum A."/>
            <person name="Lindquist E."/>
            <person name="Daum C."/>
            <person name="Ramamoorthy G.K."/>
            <person name="Gryganskyi A."/>
            <person name="Culley D."/>
            <person name="Magnuson J.K."/>
            <person name="James T.Y."/>
            <person name="O'Malley M.A."/>
            <person name="Stajich J.E."/>
            <person name="Spatafora J.W."/>
            <person name="Visel A."/>
            <person name="Grigoriev I.V."/>
        </authorList>
    </citation>
    <scope>NUCLEOTIDE SEQUENCE [LARGE SCALE GENOMIC DNA]</scope>
    <source>
        <strain evidence="2 3">NRRL 3116</strain>
    </source>
</reference>
<dbReference type="RefSeq" id="XP_021884694.1">
    <property type="nucleotide sequence ID" value="XM_022023031.1"/>
</dbReference>
<dbReference type="AlphaFoldDB" id="A0A1Y2GXE0"/>